<reference evidence="1 2" key="1">
    <citation type="submission" date="2019-02" db="EMBL/GenBank/DDBJ databases">
        <title>Genomic Encyclopedia of Archaeal and Bacterial Type Strains, Phase II (KMG-II): from individual species to whole genera.</title>
        <authorList>
            <person name="Goeker M."/>
        </authorList>
    </citation>
    <scope>NUCLEOTIDE SEQUENCE [LARGE SCALE GENOMIC DNA]</scope>
    <source>
        <strain evidence="1 2">DSM 18101</strain>
    </source>
</reference>
<sequence length="460" mass="51294">MSSGWEDTLEDHAPRRKGCTFSNALIGSDCSRFAAVLVLLLALRPQSAWTEPKQTTLQPSNATLQGKLIVGYQGWFGCPDSSHQPPSKWVHWMKNGEATVDMLPDPTELTASERCATQWTSRAGQTVDVYTAQNPRTVDRHFAWMQEYGIDGAALQRFATELGQPERKVEIDQVLANVASSAERHDRSFFVEYDLTGTKDCRGIDRALADWSALEAQGIGRSRAYQRHRGHIVVGIFGLGFPGSRYVSADLAEVLIDGLRKASLAYGGITIFAGVPADWRTLSEKGAQRAEWAKVYRSVDVISPWTVGHYNSAETIDKFRRDHLEPDVLEARRMGVDYMPVIFPGFSWHNLWTTRGDDNRPTNQIPRDCGRFYWRQFFNAVDVGNSMIFSAMFDEVDEGTAIFKTRAAQNELPASPPFLSLDADGCRLPSDWYLRVAGSAASVLHGTTPNSSRLPLTIPR</sequence>
<evidence type="ECO:0008006" key="3">
    <source>
        <dbReference type="Google" id="ProtNLM"/>
    </source>
</evidence>
<dbReference type="AlphaFoldDB" id="A0A4Q7YWJ7"/>
<dbReference type="Gene3D" id="3.20.20.80">
    <property type="entry name" value="Glycosidases"/>
    <property type="match status" value="1"/>
</dbReference>
<organism evidence="1 2">
    <name type="scientific">Edaphobacter modestus</name>
    <dbReference type="NCBI Taxonomy" id="388466"/>
    <lineage>
        <taxon>Bacteria</taxon>
        <taxon>Pseudomonadati</taxon>
        <taxon>Acidobacteriota</taxon>
        <taxon>Terriglobia</taxon>
        <taxon>Terriglobales</taxon>
        <taxon>Acidobacteriaceae</taxon>
        <taxon>Edaphobacter</taxon>
    </lineage>
</organism>
<dbReference type="CDD" id="cd11576">
    <property type="entry name" value="GH99_GH71_like_2"/>
    <property type="match status" value="1"/>
</dbReference>
<keyword evidence="2" id="KW-1185">Reference proteome</keyword>
<evidence type="ECO:0000313" key="1">
    <source>
        <dbReference type="EMBL" id="RZU42197.1"/>
    </source>
</evidence>
<dbReference type="EMBL" id="SHKW01000001">
    <property type="protein sequence ID" value="RZU42197.1"/>
    <property type="molecule type" value="Genomic_DNA"/>
</dbReference>
<name>A0A4Q7YWJ7_9BACT</name>
<protein>
    <recommendedName>
        <fullName evidence="3">Xylosidase/arabinosidase</fullName>
    </recommendedName>
</protein>
<proteinExistence type="predicted"/>
<accession>A0A4Q7YWJ7</accession>
<comment type="caution">
    <text evidence="1">The sequence shown here is derived from an EMBL/GenBank/DDBJ whole genome shotgun (WGS) entry which is preliminary data.</text>
</comment>
<evidence type="ECO:0000313" key="2">
    <source>
        <dbReference type="Proteomes" id="UP000292958"/>
    </source>
</evidence>
<dbReference type="Proteomes" id="UP000292958">
    <property type="component" value="Unassembled WGS sequence"/>
</dbReference>
<gene>
    <name evidence="1" type="ORF">BDD14_3747</name>
</gene>